<dbReference type="InterPro" id="IPR035445">
    <property type="entry name" value="GYF-like_dom_sf"/>
</dbReference>
<dbReference type="InterPro" id="IPR003169">
    <property type="entry name" value="GYF"/>
</dbReference>
<protein>
    <recommendedName>
        <fullName evidence="2">GYF domain-containing protein</fullName>
    </recommendedName>
</protein>
<evidence type="ECO:0000313" key="4">
    <source>
        <dbReference type="Proteomes" id="UP001381693"/>
    </source>
</evidence>
<feature type="compositionally biased region" description="Basic and acidic residues" evidence="1">
    <location>
        <begin position="345"/>
        <end position="366"/>
    </location>
</feature>
<comment type="caution">
    <text evidence="3">The sequence shown here is derived from an EMBL/GenBank/DDBJ whole genome shotgun (WGS) entry which is preliminary data.</text>
</comment>
<gene>
    <name evidence="3" type="ORF">SK128_000710</name>
</gene>
<feature type="compositionally biased region" description="Gly residues" evidence="1">
    <location>
        <begin position="175"/>
        <end position="184"/>
    </location>
</feature>
<feature type="region of interest" description="Disordered" evidence="1">
    <location>
        <begin position="101"/>
        <end position="407"/>
    </location>
</feature>
<dbReference type="Proteomes" id="UP001381693">
    <property type="component" value="Unassembled WGS sequence"/>
</dbReference>
<feature type="region of interest" description="Disordered" evidence="1">
    <location>
        <begin position="693"/>
        <end position="715"/>
    </location>
</feature>
<dbReference type="EMBL" id="JAXCGZ010005699">
    <property type="protein sequence ID" value="KAK7081109.1"/>
    <property type="molecule type" value="Genomic_DNA"/>
</dbReference>
<dbReference type="InterPro" id="IPR051640">
    <property type="entry name" value="GRB10-interact_GYF"/>
</dbReference>
<organism evidence="3 4">
    <name type="scientific">Halocaridina rubra</name>
    <name type="common">Hawaiian red shrimp</name>
    <dbReference type="NCBI Taxonomy" id="373956"/>
    <lineage>
        <taxon>Eukaryota</taxon>
        <taxon>Metazoa</taxon>
        <taxon>Ecdysozoa</taxon>
        <taxon>Arthropoda</taxon>
        <taxon>Crustacea</taxon>
        <taxon>Multicrustacea</taxon>
        <taxon>Malacostraca</taxon>
        <taxon>Eumalacostraca</taxon>
        <taxon>Eucarida</taxon>
        <taxon>Decapoda</taxon>
        <taxon>Pleocyemata</taxon>
        <taxon>Caridea</taxon>
        <taxon>Atyoidea</taxon>
        <taxon>Atyidae</taxon>
        <taxon>Halocaridina</taxon>
    </lineage>
</organism>
<feature type="compositionally biased region" description="Basic and acidic residues" evidence="1">
    <location>
        <begin position="157"/>
        <end position="172"/>
    </location>
</feature>
<dbReference type="PANTHER" id="PTHR14445:SF36">
    <property type="entry name" value="FI03272P-RELATED"/>
    <property type="match status" value="1"/>
</dbReference>
<feature type="region of interest" description="Disordered" evidence="1">
    <location>
        <begin position="848"/>
        <end position="882"/>
    </location>
</feature>
<name>A0AAN8XMV1_HALRR</name>
<feature type="compositionally biased region" description="Basic and acidic residues" evidence="1">
    <location>
        <begin position="855"/>
        <end position="882"/>
    </location>
</feature>
<evidence type="ECO:0000259" key="2">
    <source>
        <dbReference type="PROSITE" id="PS50829"/>
    </source>
</evidence>
<feature type="region of interest" description="Disordered" evidence="1">
    <location>
        <begin position="1263"/>
        <end position="1321"/>
    </location>
</feature>
<evidence type="ECO:0000313" key="3">
    <source>
        <dbReference type="EMBL" id="KAK7081109.1"/>
    </source>
</evidence>
<accession>A0AAN8XMV1</accession>
<dbReference type="PROSITE" id="PS50829">
    <property type="entry name" value="GYF"/>
    <property type="match status" value="1"/>
</dbReference>
<feature type="region of interest" description="Disordered" evidence="1">
    <location>
        <begin position="1421"/>
        <end position="1447"/>
    </location>
</feature>
<feature type="compositionally biased region" description="Basic and acidic residues" evidence="1">
    <location>
        <begin position="1046"/>
        <end position="1072"/>
    </location>
</feature>
<feature type="compositionally biased region" description="Basic and acidic residues" evidence="1">
    <location>
        <begin position="185"/>
        <end position="199"/>
    </location>
</feature>
<feature type="compositionally biased region" description="Basic and acidic residues" evidence="1">
    <location>
        <begin position="206"/>
        <end position="241"/>
    </location>
</feature>
<dbReference type="Pfam" id="PF02213">
    <property type="entry name" value="GYF"/>
    <property type="match status" value="1"/>
</dbReference>
<feature type="region of interest" description="Disordered" evidence="1">
    <location>
        <begin position="1206"/>
        <end position="1249"/>
    </location>
</feature>
<dbReference type="Gene3D" id="3.30.1490.40">
    <property type="match status" value="1"/>
</dbReference>
<feature type="compositionally biased region" description="Basic and acidic residues" evidence="1">
    <location>
        <begin position="910"/>
        <end position="974"/>
    </location>
</feature>
<evidence type="ECO:0000256" key="1">
    <source>
        <dbReference type="SAM" id="MobiDB-lite"/>
    </source>
</evidence>
<keyword evidence="4" id="KW-1185">Reference proteome</keyword>
<feature type="compositionally biased region" description="Basic and acidic residues" evidence="1">
    <location>
        <begin position="981"/>
        <end position="1016"/>
    </location>
</feature>
<proteinExistence type="predicted"/>
<feature type="compositionally biased region" description="Basic residues" evidence="1">
    <location>
        <begin position="1435"/>
        <end position="1445"/>
    </location>
</feature>
<dbReference type="SMART" id="SM00444">
    <property type="entry name" value="GYF"/>
    <property type="match status" value="1"/>
</dbReference>
<feature type="domain" description="GYF" evidence="2">
    <location>
        <begin position="540"/>
        <end position="588"/>
    </location>
</feature>
<dbReference type="PANTHER" id="PTHR14445">
    <property type="entry name" value="GRB10 INTERACTING GYF PROTEIN"/>
    <property type="match status" value="1"/>
</dbReference>
<feature type="compositionally biased region" description="Basic and acidic residues" evidence="1">
    <location>
        <begin position="1100"/>
        <end position="1134"/>
    </location>
</feature>
<reference evidence="3 4" key="1">
    <citation type="submission" date="2023-11" db="EMBL/GenBank/DDBJ databases">
        <title>Halocaridina rubra genome assembly.</title>
        <authorList>
            <person name="Smith C."/>
        </authorList>
    </citation>
    <scope>NUCLEOTIDE SEQUENCE [LARGE SCALE GENOMIC DNA]</scope>
    <source>
        <strain evidence="3">EP-1</strain>
        <tissue evidence="3">Whole</tissue>
    </source>
</reference>
<feature type="compositionally biased region" description="Basic and acidic residues" evidence="1">
    <location>
        <begin position="268"/>
        <end position="281"/>
    </location>
</feature>
<feature type="region of interest" description="Disordered" evidence="1">
    <location>
        <begin position="1046"/>
        <end position="1141"/>
    </location>
</feature>
<sequence length="1472" mass="165936">MSETALKFGPEWLRVLSHGGSVSSPPPSPGIKFKLAEHRYGREEMLALFNKHQSPPDGIQTLGSLYVEEPQEPLAFIPMNEEEQRMWQRCVNSDAVLRQTGRTPVNGVGRGRGGSVDRGRGRGRGVGSYYSRGLSYDEEEPRGLREGGPPGMSLRSKPFERSQSVHEQRAWSERGGIGSGGPGGPEDRNGAVSPRKEQGRASTENWRSRGGENDDNERWRGAGSTRNEKWGARGWRERENGLESEWDDGSGRGTGRGLPISSRSSRPPWDEKDGRLRKSWDEDNLPEWATENADEKGGSFDASGAFHGPGWSDEEDPSAEGRGGGRYKQKPSLDKAVRIPIQGRTKHDSGTRESDNETQEDQKNGIDEISQQNVSNDVDNNHDNHQPPPNIPEEQSVPMKEGIKQSIDDTSVGVVTPHLEEGHHQVAASLPNGIVNEEEDLREMQVPQKFQLITSTVQPPQANLQIEPGSFQPPREHQGEEEKLEHMRSVADDLVAKLVGEDDVRLQTSSPNSVVVPPGPMGPIPDPTAHTNHVSHTPGDDKWYYTDPQGEIQGPFTSSDMAEWYRAGYFTNTLLLKRECDDQFAQLGDLMRIFARVPFVPGPCVPPLKVTEMLNAQKQQAERERLEMLKNYMLQKQVYQHHMAMSRQQVMQKLQSMDEWNTLNPLQQQQLFMQHLQQMMSMLPPHPPTIPAVTPSTAPPTALPSTTQVSAPAPDPRVVSGPDMRVIPGPVPPASKPQDPIQALVAQMQTSSAASTTPLANVSDGLPTSQLTTTSMAAENPLQKLILQLQRGQQPVLGAMGNQGGPLGGVVSAGVGANAPGVPLENSPPDQQFDAIQSLMQQLTKMQPHTPDPIQEEHQRRQEEDQKRLEERRRLEEQKRAEEERIKMEELRIKEELKRQEEQRRNLEALRRQHEEETQRIEEEKRKMREEQARRQEEMKRIEEEKVKKEEEQKKKLLDQQRAEAKRRQEELRRQQLQQKQLEEAKRKEEARRQEEARRHEEERKRKEEEERRRREEEEEEARQQAQIQEEMRRIAIEEERRRMQQIEEEERQRQAKEEERRQQHLLQEHMKNLLPAWNTPPPVQAPEEGPAPSLIDIQRAQEEKERKEREIEQQLQQQREREAQRQAAEEARQKNSGLKWAAMAQANTTVTQPVKSLLEIQAEEEKELKKRQEKEAAERAAAVSHMSIGAAGVWGSAVSNLSWASRASSGRNPSSSQPASQQWSGSASSNSGSIWNSSSQSTVSTVPSHSVWNNDHSSIWNQADSTSAGGFWDNPEPAKSNKAAPASGRTPTKPPSASNKGTGNAGAPNNRSNKKKNKNENEVVKKIFTDTMSPADDFTNWCKGALNTLKVHASIDIPTFVTFLAEVESPYEVHDYIRSYLGDSKEVKDFAKQYLERRSKARNAQKERAVEDDILAPAPAVNPASSEFQEVKQTRNKKGSKKKMQKVDNSILGFSVTSNERINVGERDYAE</sequence>
<dbReference type="SUPFAM" id="SSF55277">
    <property type="entry name" value="GYF domain"/>
    <property type="match status" value="1"/>
</dbReference>
<feature type="region of interest" description="Disordered" evidence="1">
    <location>
        <begin position="910"/>
        <end position="1034"/>
    </location>
</feature>
<dbReference type="GO" id="GO:0005829">
    <property type="term" value="C:cytosol"/>
    <property type="evidence" value="ECO:0007669"/>
    <property type="project" value="TreeGrafter"/>
</dbReference>
<dbReference type="CDD" id="cd00072">
    <property type="entry name" value="GYF"/>
    <property type="match status" value="1"/>
</dbReference>